<keyword evidence="2" id="KW-1185">Reference proteome</keyword>
<comment type="caution">
    <text evidence="1">The sequence shown here is derived from an EMBL/GenBank/DDBJ whole genome shotgun (WGS) entry which is preliminary data.</text>
</comment>
<name>A0ABW2SK57_9ACTO</name>
<dbReference type="Proteomes" id="UP001596527">
    <property type="component" value="Unassembled WGS sequence"/>
</dbReference>
<reference evidence="2" key="1">
    <citation type="journal article" date="2019" name="Int. J. Syst. Evol. Microbiol.">
        <title>The Global Catalogue of Microorganisms (GCM) 10K type strain sequencing project: providing services to taxonomists for standard genome sequencing and annotation.</title>
        <authorList>
            <consortium name="The Broad Institute Genomics Platform"/>
            <consortium name="The Broad Institute Genome Sequencing Center for Infectious Disease"/>
            <person name="Wu L."/>
            <person name="Ma J."/>
        </authorList>
    </citation>
    <scope>NUCLEOTIDE SEQUENCE [LARGE SCALE GENOMIC DNA]</scope>
    <source>
        <strain evidence="2">CCUG 56698</strain>
    </source>
</reference>
<evidence type="ECO:0000313" key="1">
    <source>
        <dbReference type="EMBL" id="MFC7580280.1"/>
    </source>
</evidence>
<protein>
    <submittedName>
        <fullName evidence="1">SatD family protein</fullName>
    </submittedName>
</protein>
<dbReference type="EMBL" id="JBHTEF010000001">
    <property type="protein sequence ID" value="MFC7580280.1"/>
    <property type="molecule type" value="Genomic_DNA"/>
</dbReference>
<organism evidence="1 2">
    <name type="scientific">Schaalia naturae</name>
    <dbReference type="NCBI Taxonomy" id="635203"/>
    <lineage>
        <taxon>Bacteria</taxon>
        <taxon>Bacillati</taxon>
        <taxon>Actinomycetota</taxon>
        <taxon>Actinomycetes</taxon>
        <taxon>Actinomycetales</taxon>
        <taxon>Actinomycetaceae</taxon>
        <taxon>Schaalia</taxon>
    </lineage>
</organism>
<dbReference type="Pfam" id="PF16264">
    <property type="entry name" value="SatD"/>
    <property type="match status" value="1"/>
</dbReference>
<evidence type="ECO:0000313" key="2">
    <source>
        <dbReference type="Proteomes" id="UP001596527"/>
    </source>
</evidence>
<proteinExistence type="predicted"/>
<dbReference type="InterPro" id="IPR032580">
    <property type="entry name" value="SatD"/>
</dbReference>
<sequence length="227" mass="23799">MNAAPDSEASETSANGGTAALIADIVGSRTLPDRAGAQAAILGVLERAGEGLDVRRAPWATVGDEFQVVLGSREDAVAYTARVHLLLPVDLGLRFGIGIGDALTLEATAHDGASLEDGSAWWAARDAIDRAHRLEDSGHPTARTWMCATDDGPATAVPNGLLLIRDHVIARMKARERRIAAGLLMGRTQVDLGAEEGIGQSAVSQSAHRSGAADLLLVQRMLLEEGR</sequence>
<accession>A0ABW2SK57</accession>
<dbReference type="RefSeq" id="WP_380972140.1">
    <property type="nucleotide sequence ID" value="NZ_JBHTEF010000001.1"/>
</dbReference>
<gene>
    <name evidence="1" type="ORF">ACFQWG_03455</name>
</gene>